<comment type="caution">
    <text evidence="1">The sequence shown here is derived from an EMBL/GenBank/DDBJ whole genome shotgun (WGS) entry which is preliminary data.</text>
</comment>
<dbReference type="GeneID" id="85437591"/>
<accession>A0AAD8PI95</accession>
<dbReference type="RefSeq" id="XP_060406663.1">
    <property type="nucleotide sequence ID" value="XM_060553351.1"/>
</dbReference>
<keyword evidence="2" id="KW-1185">Reference proteome</keyword>
<feature type="non-terminal residue" evidence="1">
    <location>
        <position position="82"/>
    </location>
</feature>
<feature type="non-terminal residue" evidence="1">
    <location>
        <position position="1"/>
    </location>
</feature>
<evidence type="ECO:0000313" key="1">
    <source>
        <dbReference type="EMBL" id="KAK1561462.1"/>
    </source>
</evidence>
<dbReference type="Proteomes" id="UP001230504">
    <property type="component" value="Unassembled WGS sequence"/>
</dbReference>
<protein>
    <submittedName>
        <fullName evidence="1">Uncharacterized protein</fullName>
    </submittedName>
</protein>
<organism evidence="1 2">
    <name type="scientific">Colletotrichum navitas</name>
    <dbReference type="NCBI Taxonomy" id="681940"/>
    <lineage>
        <taxon>Eukaryota</taxon>
        <taxon>Fungi</taxon>
        <taxon>Dikarya</taxon>
        <taxon>Ascomycota</taxon>
        <taxon>Pezizomycotina</taxon>
        <taxon>Sordariomycetes</taxon>
        <taxon>Hypocreomycetidae</taxon>
        <taxon>Glomerellales</taxon>
        <taxon>Glomerellaceae</taxon>
        <taxon>Colletotrichum</taxon>
        <taxon>Colletotrichum graminicola species complex</taxon>
    </lineage>
</organism>
<gene>
    <name evidence="1" type="ORF">LY79DRAFT_498566</name>
</gene>
<dbReference type="SUPFAM" id="SSF52540">
    <property type="entry name" value="P-loop containing nucleoside triphosphate hydrolases"/>
    <property type="match status" value="1"/>
</dbReference>
<evidence type="ECO:0000313" key="2">
    <source>
        <dbReference type="Proteomes" id="UP001230504"/>
    </source>
</evidence>
<sequence length="82" mass="9397">SATFPKPLRNLAKEHLSSSSVRINISRISSTYANIMQRVFKASPFNKKTALKEHINLLPACRMIIFVNSKRMANKLNDFLYN</sequence>
<reference evidence="1" key="1">
    <citation type="submission" date="2021-06" db="EMBL/GenBank/DDBJ databases">
        <title>Comparative genomics, transcriptomics and evolutionary studies reveal genomic signatures of adaptation to plant cell wall in hemibiotrophic fungi.</title>
        <authorList>
            <consortium name="DOE Joint Genome Institute"/>
            <person name="Baroncelli R."/>
            <person name="Diaz J.F."/>
            <person name="Benocci T."/>
            <person name="Peng M."/>
            <person name="Battaglia E."/>
            <person name="Haridas S."/>
            <person name="Andreopoulos W."/>
            <person name="Labutti K."/>
            <person name="Pangilinan J."/>
            <person name="Floch G.L."/>
            <person name="Makela M.R."/>
            <person name="Henrissat B."/>
            <person name="Grigoriev I.V."/>
            <person name="Crouch J.A."/>
            <person name="De Vries R.P."/>
            <person name="Sukno S.A."/>
            <person name="Thon M.R."/>
        </authorList>
    </citation>
    <scope>NUCLEOTIDE SEQUENCE</scope>
    <source>
        <strain evidence="1">CBS 125086</strain>
    </source>
</reference>
<name>A0AAD8PI95_9PEZI</name>
<dbReference type="Gene3D" id="3.40.50.300">
    <property type="entry name" value="P-loop containing nucleotide triphosphate hydrolases"/>
    <property type="match status" value="1"/>
</dbReference>
<dbReference type="EMBL" id="JAHLJV010000300">
    <property type="protein sequence ID" value="KAK1561462.1"/>
    <property type="molecule type" value="Genomic_DNA"/>
</dbReference>
<dbReference type="InterPro" id="IPR027417">
    <property type="entry name" value="P-loop_NTPase"/>
</dbReference>
<proteinExistence type="predicted"/>
<dbReference type="AlphaFoldDB" id="A0AAD8PI95"/>